<dbReference type="AlphaFoldDB" id="A0A2G2WP16"/>
<dbReference type="STRING" id="33114.A0A2G2WP16"/>
<evidence type="ECO:0000313" key="2">
    <source>
        <dbReference type="Proteomes" id="UP000224567"/>
    </source>
</evidence>
<dbReference type="InterPro" id="IPR011990">
    <property type="entry name" value="TPR-like_helical_dom_sf"/>
</dbReference>
<evidence type="ECO:0000313" key="1">
    <source>
        <dbReference type="EMBL" id="PHT46910.1"/>
    </source>
</evidence>
<name>A0A2G2WP16_CAPBA</name>
<gene>
    <name evidence="1" type="ORF">CQW23_16068</name>
</gene>
<dbReference type="PANTHER" id="PTHR46284:SF1">
    <property type="entry name" value="PROTEIN KINESIN LIGHT CHAIN-RELATED 2"/>
    <property type="match status" value="1"/>
</dbReference>
<accession>A0A2G2WP16</accession>
<protein>
    <submittedName>
        <fullName evidence="1">Uncharacterized protein</fullName>
    </submittedName>
</protein>
<dbReference type="PANTHER" id="PTHR46284">
    <property type="entry name" value="PROTEIN KINESIN LIGHT CHAIN-RELATED 3"/>
    <property type="match status" value="1"/>
</dbReference>
<dbReference type="Proteomes" id="UP000224567">
    <property type="component" value="Unassembled WGS sequence"/>
</dbReference>
<keyword evidence="2" id="KW-1185">Reference proteome</keyword>
<proteinExistence type="predicted"/>
<sequence>MWTLSYADTLGIYSNLAGAYDAMGRMDSVIELLEFIVRMKEEKLGTINTDVDDEKRRLTELLKESERIEKGISGLHGLACPSWPGPSLGREKLGIKA</sequence>
<organism evidence="1 2">
    <name type="scientific">Capsicum baccatum</name>
    <name type="common">Peruvian pepper</name>
    <dbReference type="NCBI Taxonomy" id="33114"/>
    <lineage>
        <taxon>Eukaryota</taxon>
        <taxon>Viridiplantae</taxon>
        <taxon>Streptophyta</taxon>
        <taxon>Embryophyta</taxon>
        <taxon>Tracheophyta</taxon>
        <taxon>Spermatophyta</taxon>
        <taxon>Magnoliopsida</taxon>
        <taxon>eudicotyledons</taxon>
        <taxon>Gunneridae</taxon>
        <taxon>Pentapetalae</taxon>
        <taxon>asterids</taxon>
        <taxon>lamiids</taxon>
        <taxon>Solanales</taxon>
        <taxon>Solanaceae</taxon>
        <taxon>Solanoideae</taxon>
        <taxon>Capsiceae</taxon>
        <taxon>Capsicum</taxon>
    </lineage>
</organism>
<dbReference type="OrthoDB" id="1747374at2759"/>
<dbReference type="Gene3D" id="1.25.40.10">
    <property type="entry name" value="Tetratricopeptide repeat domain"/>
    <property type="match status" value="1"/>
</dbReference>
<reference evidence="1 2" key="1">
    <citation type="journal article" date="2017" name="Genome Biol.">
        <title>New reference genome sequences of hot pepper reveal the massive evolution of plant disease-resistance genes by retroduplication.</title>
        <authorList>
            <person name="Kim S."/>
            <person name="Park J."/>
            <person name="Yeom S.I."/>
            <person name="Kim Y.M."/>
            <person name="Seo E."/>
            <person name="Kim K.T."/>
            <person name="Kim M.S."/>
            <person name="Lee J.M."/>
            <person name="Cheong K."/>
            <person name="Shin H.S."/>
            <person name="Kim S.B."/>
            <person name="Han K."/>
            <person name="Lee J."/>
            <person name="Park M."/>
            <person name="Lee H.A."/>
            <person name="Lee H.Y."/>
            <person name="Lee Y."/>
            <person name="Oh S."/>
            <person name="Lee J.H."/>
            <person name="Choi E."/>
            <person name="Choi E."/>
            <person name="Lee S.E."/>
            <person name="Jeon J."/>
            <person name="Kim H."/>
            <person name="Choi G."/>
            <person name="Song H."/>
            <person name="Lee J."/>
            <person name="Lee S.C."/>
            <person name="Kwon J.K."/>
            <person name="Lee H.Y."/>
            <person name="Koo N."/>
            <person name="Hong Y."/>
            <person name="Kim R.W."/>
            <person name="Kang W.H."/>
            <person name="Huh J.H."/>
            <person name="Kang B.C."/>
            <person name="Yang T.J."/>
            <person name="Lee Y.H."/>
            <person name="Bennetzen J.L."/>
            <person name="Choi D."/>
        </authorList>
    </citation>
    <scope>NUCLEOTIDE SEQUENCE [LARGE SCALE GENOMIC DNA]</scope>
    <source>
        <strain evidence="2">cv. PBC81</strain>
    </source>
</reference>
<comment type="caution">
    <text evidence="1">The sequence shown here is derived from an EMBL/GenBank/DDBJ whole genome shotgun (WGS) entry which is preliminary data.</text>
</comment>
<reference evidence="2" key="2">
    <citation type="journal article" date="2017" name="J. Anim. Genet.">
        <title>Multiple reference genome sequences of hot pepper reveal the massive evolution of plant disease resistance genes by retroduplication.</title>
        <authorList>
            <person name="Kim S."/>
            <person name="Park J."/>
            <person name="Yeom S.-I."/>
            <person name="Kim Y.-M."/>
            <person name="Seo E."/>
            <person name="Kim K.-T."/>
            <person name="Kim M.-S."/>
            <person name="Lee J.M."/>
            <person name="Cheong K."/>
            <person name="Shin H.-S."/>
            <person name="Kim S.-B."/>
            <person name="Han K."/>
            <person name="Lee J."/>
            <person name="Park M."/>
            <person name="Lee H.-A."/>
            <person name="Lee H.-Y."/>
            <person name="Lee Y."/>
            <person name="Oh S."/>
            <person name="Lee J.H."/>
            <person name="Choi E."/>
            <person name="Choi E."/>
            <person name="Lee S.E."/>
            <person name="Jeon J."/>
            <person name="Kim H."/>
            <person name="Choi G."/>
            <person name="Song H."/>
            <person name="Lee J."/>
            <person name="Lee S.-C."/>
            <person name="Kwon J.-K."/>
            <person name="Lee H.-Y."/>
            <person name="Koo N."/>
            <person name="Hong Y."/>
            <person name="Kim R.W."/>
            <person name="Kang W.-H."/>
            <person name="Huh J.H."/>
            <person name="Kang B.-C."/>
            <person name="Yang T.-J."/>
            <person name="Lee Y.-H."/>
            <person name="Bennetzen J.L."/>
            <person name="Choi D."/>
        </authorList>
    </citation>
    <scope>NUCLEOTIDE SEQUENCE [LARGE SCALE GENOMIC DNA]</scope>
    <source>
        <strain evidence="2">cv. PBC81</strain>
    </source>
</reference>
<dbReference type="EMBL" id="MLFT02000006">
    <property type="protein sequence ID" value="PHT46910.1"/>
    <property type="molecule type" value="Genomic_DNA"/>
</dbReference>